<organism evidence="1">
    <name type="scientific">marine sediment metagenome</name>
    <dbReference type="NCBI Taxonomy" id="412755"/>
    <lineage>
        <taxon>unclassified sequences</taxon>
        <taxon>metagenomes</taxon>
        <taxon>ecological metagenomes</taxon>
    </lineage>
</organism>
<proteinExistence type="predicted"/>
<dbReference type="AlphaFoldDB" id="X1F056"/>
<reference evidence="1" key="1">
    <citation type="journal article" date="2014" name="Front. Microbiol.">
        <title>High frequency of phylogenetically diverse reductive dehalogenase-homologous genes in deep subseafloor sedimentary metagenomes.</title>
        <authorList>
            <person name="Kawai M."/>
            <person name="Futagami T."/>
            <person name="Toyoda A."/>
            <person name="Takaki Y."/>
            <person name="Nishi S."/>
            <person name="Hori S."/>
            <person name="Arai W."/>
            <person name="Tsubouchi T."/>
            <person name="Morono Y."/>
            <person name="Uchiyama I."/>
            <person name="Ito T."/>
            <person name="Fujiyama A."/>
            <person name="Inagaki F."/>
            <person name="Takami H."/>
        </authorList>
    </citation>
    <scope>NUCLEOTIDE SEQUENCE</scope>
    <source>
        <strain evidence="1">Expedition CK06-06</strain>
    </source>
</reference>
<accession>X1F056</accession>
<sequence>MNNIKRYLIFAYTFYEAEGGMDDCIGKTDTIKAAHEIIEEARYTNVLAQRDVFIIYDLLEDKEV</sequence>
<comment type="caution">
    <text evidence="1">The sequence shown here is derived from an EMBL/GenBank/DDBJ whole genome shotgun (WGS) entry which is preliminary data.</text>
</comment>
<gene>
    <name evidence="1" type="ORF">S03H2_10975</name>
</gene>
<feature type="non-terminal residue" evidence="1">
    <location>
        <position position="64"/>
    </location>
</feature>
<dbReference type="EMBL" id="BARU01005620">
    <property type="protein sequence ID" value="GAH38991.1"/>
    <property type="molecule type" value="Genomic_DNA"/>
</dbReference>
<name>X1F056_9ZZZZ</name>
<protein>
    <submittedName>
        <fullName evidence="1">Uncharacterized protein</fullName>
    </submittedName>
</protein>
<evidence type="ECO:0000313" key="1">
    <source>
        <dbReference type="EMBL" id="GAH38991.1"/>
    </source>
</evidence>